<comment type="caution">
    <text evidence="5">The sequence shown here is derived from an EMBL/GenBank/DDBJ whole genome shotgun (WGS) entry which is preliminary data.</text>
</comment>
<dbReference type="InterPro" id="IPR020904">
    <property type="entry name" value="Sc_DH/Rdtase_CS"/>
</dbReference>
<evidence type="ECO:0000256" key="1">
    <source>
        <dbReference type="ARBA" id="ARBA00006484"/>
    </source>
</evidence>
<dbReference type="EMBL" id="SJPN01000007">
    <property type="protein sequence ID" value="TWT94453.1"/>
    <property type="molecule type" value="Genomic_DNA"/>
</dbReference>
<dbReference type="InterPro" id="IPR036291">
    <property type="entry name" value="NAD(P)-bd_dom_sf"/>
</dbReference>
<dbReference type="OrthoDB" id="9808814at2"/>
<keyword evidence="2 5" id="KW-0560">Oxidoreductase</keyword>
<evidence type="ECO:0000256" key="3">
    <source>
        <dbReference type="RuleBase" id="RU000363"/>
    </source>
</evidence>
<organism evidence="5 6">
    <name type="scientific">Stieleria varia</name>
    <dbReference type="NCBI Taxonomy" id="2528005"/>
    <lineage>
        <taxon>Bacteria</taxon>
        <taxon>Pseudomonadati</taxon>
        <taxon>Planctomycetota</taxon>
        <taxon>Planctomycetia</taxon>
        <taxon>Pirellulales</taxon>
        <taxon>Pirellulaceae</taxon>
        <taxon>Stieleria</taxon>
    </lineage>
</organism>
<evidence type="ECO:0000313" key="6">
    <source>
        <dbReference type="Proteomes" id="UP000320176"/>
    </source>
</evidence>
<dbReference type="RefSeq" id="WP_146522318.1">
    <property type="nucleotide sequence ID" value="NZ_CP151726.1"/>
</dbReference>
<dbReference type="EC" id="1.-.-.-" evidence="5"/>
<dbReference type="SMART" id="SM00822">
    <property type="entry name" value="PKS_KR"/>
    <property type="match status" value="1"/>
</dbReference>
<proteinExistence type="inferred from homology"/>
<evidence type="ECO:0000313" key="5">
    <source>
        <dbReference type="EMBL" id="TWT94453.1"/>
    </source>
</evidence>
<dbReference type="Gene3D" id="3.40.50.720">
    <property type="entry name" value="NAD(P)-binding Rossmann-like Domain"/>
    <property type="match status" value="1"/>
</dbReference>
<dbReference type="Proteomes" id="UP000320176">
    <property type="component" value="Unassembled WGS sequence"/>
</dbReference>
<dbReference type="PROSITE" id="PS00061">
    <property type="entry name" value="ADH_SHORT"/>
    <property type="match status" value="1"/>
</dbReference>
<dbReference type="PANTHER" id="PTHR44196">
    <property type="entry name" value="DEHYDROGENASE/REDUCTASE SDR FAMILY MEMBER 7B"/>
    <property type="match status" value="1"/>
</dbReference>
<dbReference type="GO" id="GO:0016020">
    <property type="term" value="C:membrane"/>
    <property type="evidence" value="ECO:0007669"/>
    <property type="project" value="TreeGrafter"/>
</dbReference>
<dbReference type="Pfam" id="PF00106">
    <property type="entry name" value="adh_short"/>
    <property type="match status" value="1"/>
</dbReference>
<keyword evidence="6" id="KW-1185">Reference proteome</keyword>
<reference evidence="5 6" key="1">
    <citation type="submission" date="2019-02" db="EMBL/GenBank/DDBJ databases">
        <title>Deep-cultivation of Planctomycetes and their phenomic and genomic characterization uncovers novel biology.</title>
        <authorList>
            <person name="Wiegand S."/>
            <person name="Jogler M."/>
            <person name="Boedeker C."/>
            <person name="Pinto D."/>
            <person name="Vollmers J."/>
            <person name="Rivas-Marin E."/>
            <person name="Kohn T."/>
            <person name="Peeters S.H."/>
            <person name="Heuer A."/>
            <person name="Rast P."/>
            <person name="Oberbeckmann S."/>
            <person name="Bunk B."/>
            <person name="Jeske O."/>
            <person name="Meyerdierks A."/>
            <person name="Storesund J.E."/>
            <person name="Kallscheuer N."/>
            <person name="Luecker S."/>
            <person name="Lage O.M."/>
            <person name="Pohl T."/>
            <person name="Merkel B.J."/>
            <person name="Hornburger P."/>
            <person name="Mueller R.-W."/>
            <person name="Bruemmer F."/>
            <person name="Labrenz M."/>
            <person name="Spormann A.M."/>
            <person name="Op Den Camp H."/>
            <person name="Overmann J."/>
            <person name="Amann R."/>
            <person name="Jetten M.S.M."/>
            <person name="Mascher T."/>
            <person name="Medema M.H."/>
            <person name="Devos D.P."/>
            <person name="Kaster A.-K."/>
            <person name="Ovreas L."/>
            <person name="Rohde M."/>
            <person name="Galperin M.Y."/>
            <person name="Jogler C."/>
        </authorList>
    </citation>
    <scope>NUCLEOTIDE SEQUENCE [LARGE SCALE GENOMIC DNA]</scope>
    <source>
        <strain evidence="5 6">Pla52n</strain>
    </source>
</reference>
<dbReference type="PRINTS" id="PR00080">
    <property type="entry name" value="SDRFAMILY"/>
</dbReference>
<dbReference type="GO" id="GO:0016491">
    <property type="term" value="F:oxidoreductase activity"/>
    <property type="evidence" value="ECO:0007669"/>
    <property type="project" value="UniProtKB-KW"/>
</dbReference>
<accession>A0A5C6A831</accession>
<gene>
    <name evidence="5" type="ORF">Pla52n_52740</name>
</gene>
<protein>
    <submittedName>
        <fullName evidence="5">Putative oxidoreductase</fullName>
        <ecNumber evidence="5">1.-.-.-</ecNumber>
    </submittedName>
</protein>
<dbReference type="PIRSF" id="PIRSF000126">
    <property type="entry name" value="11-beta-HSD1"/>
    <property type="match status" value="1"/>
</dbReference>
<comment type="similarity">
    <text evidence="1 3">Belongs to the short-chain dehydrogenases/reductases (SDR) family.</text>
</comment>
<dbReference type="SUPFAM" id="SSF51735">
    <property type="entry name" value="NAD(P)-binding Rossmann-fold domains"/>
    <property type="match status" value="1"/>
</dbReference>
<evidence type="ECO:0000259" key="4">
    <source>
        <dbReference type="SMART" id="SM00822"/>
    </source>
</evidence>
<evidence type="ECO:0000256" key="2">
    <source>
        <dbReference type="ARBA" id="ARBA00023002"/>
    </source>
</evidence>
<dbReference type="PRINTS" id="PR00081">
    <property type="entry name" value="GDHRDH"/>
</dbReference>
<feature type="domain" description="Ketoreductase" evidence="4">
    <location>
        <begin position="6"/>
        <end position="197"/>
    </location>
</feature>
<dbReference type="PANTHER" id="PTHR44196:SF1">
    <property type="entry name" value="DEHYDROGENASE_REDUCTASE SDR FAMILY MEMBER 7B"/>
    <property type="match status" value="1"/>
</dbReference>
<name>A0A5C6A831_9BACT</name>
<dbReference type="InterPro" id="IPR002347">
    <property type="entry name" value="SDR_fam"/>
</dbReference>
<dbReference type="AlphaFoldDB" id="A0A5C6A831"/>
<dbReference type="InterPro" id="IPR057326">
    <property type="entry name" value="KR_dom"/>
</dbReference>
<sequence length="257" mass="27690">MSLADKVVLITGATGGIGSALATTLAAKGCKIGLLARNETRLREIADSLQSSSTKVACAGTEVAYACADVGERAEVAHAVDQITQQLGPIDLLIANAGVGDPDQIEPFDGELFERLMRVNWLGMVNAIQAVLPAMLERRSGHITTVSSLRGYRGLPGFAGYGSTKAAVNHFMDALRVDLRGRGVAVTTVCPGYVRTAMTDSKDFPMPFIMEPEQAAKKIVYAIERKKKVFNFPWQLALMSRVVRSLPDWAVDRVAPR</sequence>